<dbReference type="Proteomes" id="UP000290288">
    <property type="component" value="Unassembled WGS sequence"/>
</dbReference>
<evidence type="ECO:0000313" key="2">
    <source>
        <dbReference type="Proteomes" id="UP000290288"/>
    </source>
</evidence>
<gene>
    <name evidence="1" type="ORF">EST38_g784</name>
</gene>
<organism evidence="1 2">
    <name type="scientific">Candolleomyces aberdarensis</name>
    <dbReference type="NCBI Taxonomy" id="2316362"/>
    <lineage>
        <taxon>Eukaryota</taxon>
        <taxon>Fungi</taxon>
        <taxon>Dikarya</taxon>
        <taxon>Basidiomycota</taxon>
        <taxon>Agaricomycotina</taxon>
        <taxon>Agaricomycetes</taxon>
        <taxon>Agaricomycetidae</taxon>
        <taxon>Agaricales</taxon>
        <taxon>Agaricineae</taxon>
        <taxon>Psathyrellaceae</taxon>
        <taxon>Candolleomyces</taxon>
    </lineage>
</organism>
<proteinExistence type="predicted"/>
<evidence type="ECO:0000313" key="1">
    <source>
        <dbReference type="EMBL" id="RXW25018.1"/>
    </source>
</evidence>
<sequence length="129" mass="14156">MWNSTPLDLDSFSDFRLGEGDQLATIQPQFFFAPLQDKPQDPILDAIKLAQASPAAKPGSIKDPALPKELAILTADLGELRSKDDPAESPRSRSPSPLAFWSSVFEGHRQAVVSALPLYQSILHMKELD</sequence>
<dbReference type="EMBL" id="SDEE01000010">
    <property type="protein sequence ID" value="RXW25018.1"/>
    <property type="molecule type" value="Genomic_DNA"/>
</dbReference>
<comment type="caution">
    <text evidence="1">The sequence shown here is derived from an EMBL/GenBank/DDBJ whole genome shotgun (WGS) entry which is preliminary data.</text>
</comment>
<dbReference type="AlphaFoldDB" id="A0A4V1Q5B6"/>
<name>A0A4V1Q5B6_9AGAR</name>
<reference evidence="1 2" key="1">
    <citation type="submission" date="2019-01" db="EMBL/GenBank/DDBJ databases">
        <title>Draft genome sequence of Psathyrella aberdarensis IHI B618.</title>
        <authorList>
            <person name="Buettner E."/>
            <person name="Kellner H."/>
        </authorList>
    </citation>
    <scope>NUCLEOTIDE SEQUENCE [LARGE SCALE GENOMIC DNA]</scope>
    <source>
        <strain evidence="1 2">IHI B618</strain>
    </source>
</reference>
<protein>
    <submittedName>
        <fullName evidence="1">Uncharacterized protein</fullName>
    </submittedName>
</protein>
<accession>A0A4V1Q5B6</accession>
<dbReference type="OrthoDB" id="775571at2759"/>
<keyword evidence="2" id="KW-1185">Reference proteome</keyword>